<keyword evidence="2" id="KW-0328">Glycosyltransferase</keyword>
<accession>A0A2G9YVU2</accession>
<evidence type="ECO:0000256" key="3">
    <source>
        <dbReference type="ARBA" id="ARBA00022679"/>
    </source>
</evidence>
<evidence type="ECO:0000313" key="6">
    <source>
        <dbReference type="EMBL" id="PIP23340.1"/>
    </source>
</evidence>
<proteinExistence type="inferred from homology"/>
<keyword evidence="3" id="KW-0808">Transferase</keyword>
<dbReference type="EMBL" id="PCRP01000061">
    <property type="protein sequence ID" value="PIP23340.1"/>
    <property type="molecule type" value="Genomic_DNA"/>
</dbReference>
<dbReference type="Pfam" id="PF00535">
    <property type="entry name" value="Glycos_transf_2"/>
    <property type="match status" value="1"/>
</dbReference>
<evidence type="ECO:0000256" key="2">
    <source>
        <dbReference type="ARBA" id="ARBA00022676"/>
    </source>
</evidence>
<dbReference type="PANTHER" id="PTHR43179:SF12">
    <property type="entry name" value="GALACTOFURANOSYLTRANSFERASE GLFT2"/>
    <property type="match status" value="1"/>
</dbReference>
<dbReference type="Proteomes" id="UP000230273">
    <property type="component" value="Unassembled WGS sequence"/>
</dbReference>
<evidence type="ECO:0000313" key="7">
    <source>
        <dbReference type="Proteomes" id="UP000230273"/>
    </source>
</evidence>
<keyword evidence="4" id="KW-1133">Transmembrane helix</keyword>
<comment type="caution">
    <text evidence="6">The sequence shown here is derived from an EMBL/GenBank/DDBJ whole genome shotgun (WGS) entry which is preliminary data.</text>
</comment>
<evidence type="ECO:0000259" key="5">
    <source>
        <dbReference type="Pfam" id="PF00535"/>
    </source>
</evidence>
<sequence>MENNSGEKPFVSIIIPTWREAVILSKCLDSLFGQDYPKDKYEIILIANKKIDISDGRVKIIYGVDYANSRNAGAKIAKGEISAFVDDDCIIPKDWISKAVKYFQDEKISIVGGPALPFEKEKLPYRIGGYLLQSSFSAGFATSRYKILPSVREVQEYNLLTANNFVRKSAFEKIAGFDTSQVPAEESNLYFRTKKAGYKLLYAPDVFVWHRAKPIFLPLSQKIFFYSSGRGLLLARKPEAVKLVYLIPTIFVLTIFFLAILSLFSNKAFYALLAIMDIYLAASLFNAFYIFLKFERNILVFFYSIPAAFLMHFSYGLGLLCGFFKYFSGTAKKGISPKSKY</sequence>
<evidence type="ECO:0000256" key="4">
    <source>
        <dbReference type="SAM" id="Phobius"/>
    </source>
</evidence>
<dbReference type="InterPro" id="IPR001173">
    <property type="entry name" value="Glyco_trans_2-like"/>
</dbReference>
<organism evidence="6 7">
    <name type="scientific">Candidatus Nealsonbacteria bacterium CG23_combo_of_CG06-09_8_20_14_all_38_19</name>
    <dbReference type="NCBI Taxonomy" id="1974721"/>
    <lineage>
        <taxon>Bacteria</taxon>
        <taxon>Candidatus Nealsoniibacteriota</taxon>
    </lineage>
</organism>
<dbReference type="GO" id="GO:0016757">
    <property type="term" value="F:glycosyltransferase activity"/>
    <property type="evidence" value="ECO:0007669"/>
    <property type="project" value="UniProtKB-KW"/>
</dbReference>
<dbReference type="PANTHER" id="PTHR43179">
    <property type="entry name" value="RHAMNOSYLTRANSFERASE WBBL"/>
    <property type="match status" value="1"/>
</dbReference>
<feature type="transmembrane region" description="Helical" evidence="4">
    <location>
        <begin position="243"/>
        <end position="264"/>
    </location>
</feature>
<reference evidence="6 7" key="1">
    <citation type="submission" date="2017-09" db="EMBL/GenBank/DDBJ databases">
        <title>Depth-based differentiation of microbial function through sediment-hosted aquifers and enrichment of novel symbionts in the deep terrestrial subsurface.</title>
        <authorList>
            <person name="Probst A.J."/>
            <person name="Ladd B."/>
            <person name="Jarett J.K."/>
            <person name="Geller-Mcgrath D.E."/>
            <person name="Sieber C.M."/>
            <person name="Emerson J.B."/>
            <person name="Anantharaman K."/>
            <person name="Thomas B.C."/>
            <person name="Malmstrom R."/>
            <person name="Stieglmeier M."/>
            <person name="Klingl A."/>
            <person name="Woyke T."/>
            <person name="Ryan C.M."/>
            <person name="Banfield J.F."/>
        </authorList>
    </citation>
    <scope>NUCLEOTIDE SEQUENCE [LARGE SCALE GENOMIC DNA]</scope>
    <source>
        <strain evidence="6">CG23_combo_of_CG06-09_8_20_14_all_38_19</strain>
    </source>
</reference>
<dbReference type="InterPro" id="IPR029044">
    <property type="entry name" value="Nucleotide-diphossugar_trans"/>
</dbReference>
<name>A0A2G9YVU2_9BACT</name>
<dbReference type="Gene3D" id="3.90.550.10">
    <property type="entry name" value="Spore Coat Polysaccharide Biosynthesis Protein SpsA, Chain A"/>
    <property type="match status" value="1"/>
</dbReference>
<feature type="domain" description="Glycosyltransferase 2-like" evidence="5">
    <location>
        <begin position="12"/>
        <end position="139"/>
    </location>
</feature>
<evidence type="ECO:0000256" key="1">
    <source>
        <dbReference type="ARBA" id="ARBA00006739"/>
    </source>
</evidence>
<dbReference type="SUPFAM" id="SSF53448">
    <property type="entry name" value="Nucleotide-diphospho-sugar transferases"/>
    <property type="match status" value="1"/>
</dbReference>
<dbReference type="AlphaFoldDB" id="A0A2G9YVU2"/>
<keyword evidence="4" id="KW-0812">Transmembrane</keyword>
<feature type="transmembrane region" description="Helical" evidence="4">
    <location>
        <begin position="298"/>
        <end position="324"/>
    </location>
</feature>
<gene>
    <name evidence="6" type="ORF">COX36_03800</name>
</gene>
<feature type="transmembrane region" description="Helical" evidence="4">
    <location>
        <begin position="271"/>
        <end position="292"/>
    </location>
</feature>
<protein>
    <recommendedName>
        <fullName evidence="5">Glycosyltransferase 2-like domain-containing protein</fullName>
    </recommendedName>
</protein>
<comment type="similarity">
    <text evidence="1">Belongs to the glycosyltransferase 2 family.</text>
</comment>
<keyword evidence="4" id="KW-0472">Membrane</keyword>